<evidence type="ECO:0000313" key="1">
    <source>
        <dbReference type="EMBL" id="QHT91184.1"/>
    </source>
</evidence>
<name>A0A6C0IDN7_9ZZZZ</name>
<dbReference type="EMBL" id="MN740163">
    <property type="protein sequence ID" value="QHT91184.1"/>
    <property type="molecule type" value="Genomic_DNA"/>
</dbReference>
<sequence length="42" mass="5059">MDIYKCPNLKNGNIFPKKNKYRVFVTIMKNKRVDTKNIILKM</sequence>
<proteinExistence type="predicted"/>
<dbReference type="AlphaFoldDB" id="A0A6C0IDN7"/>
<accession>A0A6C0IDN7</accession>
<organism evidence="1">
    <name type="scientific">viral metagenome</name>
    <dbReference type="NCBI Taxonomy" id="1070528"/>
    <lineage>
        <taxon>unclassified sequences</taxon>
        <taxon>metagenomes</taxon>
        <taxon>organismal metagenomes</taxon>
    </lineage>
</organism>
<protein>
    <submittedName>
        <fullName evidence="1">Uncharacterized protein</fullName>
    </submittedName>
</protein>
<reference evidence="1" key="1">
    <citation type="journal article" date="2020" name="Nature">
        <title>Giant virus diversity and host interactions through global metagenomics.</title>
        <authorList>
            <person name="Schulz F."/>
            <person name="Roux S."/>
            <person name="Paez-Espino D."/>
            <person name="Jungbluth S."/>
            <person name="Walsh D.A."/>
            <person name="Denef V.J."/>
            <person name="McMahon K.D."/>
            <person name="Konstantinidis K.T."/>
            <person name="Eloe-Fadrosh E.A."/>
            <person name="Kyrpides N.C."/>
            <person name="Woyke T."/>
        </authorList>
    </citation>
    <scope>NUCLEOTIDE SEQUENCE</scope>
    <source>
        <strain evidence="1">GVMAG-M-3300023184-72</strain>
    </source>
</reference>